<dbReference type="eggNOG" id="arCOG04463">
    <property type="taxonomic scope" value="Archaea"/>
</dbReference>
<keyword evidence="1" id="KW-0812">Transmembrane</keyword>
<name>Q8ZX12_PYRAE</name>
<dbReference type="HOGENOM" id="CLU_975287_0_0_2"/>
<dbReference type="EMBL" id="AE009441">
    <property type="protein sequence ID" value="AAL63537.1"/>
    <property type="molecule type" value="Genomic_DNA"/>
</dbReference>
<dbReference type="KEGG" id="pai:PAE1522"/>
<feature type="transmembrane region" description="Helical" evidence="1">
    <location>
        <begin position="50"/>
        <end position="70"/>
    </location>
</feature>
<sequence>MGVVIIALLLVALAVLIGTAPLFVERRVETLPVETTPYVKAEDAVATLHNLAVFFILLVGATVVIYILFSKRKLMNLLLYFIWFVLSVGVFQFYVILYFRAELLDETNALRLMWASLLFGVFVVVLLHKRRGDLLLGLLGALAGAMFVWLLPDATIVALLTALPVYDYIMVTKGLLGQLVKRAKEEAGGGGKGGERGDTPLYGFVVRLKSLSLGVGDFVVYSMALTFITMKLLQYGRAVSLVALGVGVVLIYIGLLLTVKIFLKRWGYGPALPLPILLLSPLIIAAWISAT</sequence>
<keyword evidence="3" id="KW-1185">Reference proteome</keyword>
<feature type="transmembrane region" description="Helical" evidence="1">
    <location>
        <begin position="239"/>
        <end position="259"/>
    </location>
</feature>
<dbReference type="Proteomes" id="UP000002439">
    <property type="component" value="Chromosome"/>
</dbReference>
<keyword evidence="1" id="KW-1133">Transmembrane helix</keyword>
<evidence type="ECO:0000313" key="2">
    <source>
        <dbReference type="EMBL" id="AAL63537.1"/>
    </source>
</evidence>
<keyword evidence="1" id="KW-0472">Membrane</keyword>
<protein>
    <recommendedName>
        <fullName evidence="4">Presenilin</fullName>
    </recommendedName>
</protein>
<dbReference type="InParanoid" id="Q8ZX12"/>
<dbReference type="STRING" id="178306.PAE1522"/>
<dbReference type="InterPro" id="IPR042524">
    <property type="entry name" value="Presenilin_C"/>
</dbReference>
<evidence type="ECO:0000256" key="1">
    <source>
        <dbReference type="SAM" id="Phobius"/>
    </source>
</evidence>
<feature type="transmembrane region" description="Helical" evidence="1">
    <location>
        <begin position="271"/>
        <end position="290"/>
    </location>
</feature>
<dbReference type="PATRIC" id="fig|178306.9.peg.1125"/>
<reference evidence="2 3" key="1">
    <citation type="journal article" date="2002" name="Proc. Natl. Acad. Sci. U.S.A.">
        <title>Genome sequence of the hyperthermophilic crenarchaeon Pyrobaculum aerophilum.</title>
        <authorList>
            <person name="Fitz-Gibbon S.T."/>
            <person name="Ladner H."/>
            <person name="Kim U.J."/>
            <person name="Stetter K.O."/>
            <person name="Simon M.I."/>
            <person name="Miller J.H."/>
        </authorList>
    </citation>
    <scope>NUCLEOTIDE SEQUENCE [LARGE SCALE GENOMIC DNA]</scope>
    <source>
        <strain evidence="3">ATCC 51768 / DSM 7523 / JCM 9630 / CIP 104966 / NBRC 100827 / IM2</strain>
    </source>
</reference>
<evidence type="ECO:0008006" key="4">
    <source>
        <dbReference type="Google" id="ProtNLM"/>
    </source>
</evidence>
<proteinExistence type="predicted"/>
<evidence type="ECO:0000313" key="3">
    <source>
        <dbReference type="Proteomes" id="UP000002439"/>
    </source>
</evidence>
<dbReference type="EnsemblBacteria" id="AAL63537">
    <property type="protein sequence ID" value="AAL63537"/>
    <property type="gene ID" value="PAE1522"/>
</dbReference>
<feature type="transmembrane region" description="Helical" evidence="1">
    <location>
        <begin position="157"/>
        <end position="176"/>
    </location>
</feature>
<feature type="transmembrane region" description="Helical" evidence="1">
    <location>
        <begin position="211"/>
        <end position="233"/>
    </location>
</feature>
<dbReference type="AlphaFoldDB" id="Q8ZX12"/>
<dbReference type="TCDB" id="1.E.5.2.9">
    <property type="family name" value="the prd1 phage p35 holin (p35 holin) family"/>
</dbReference>
<feature type="transmembrane region" description="Helical" evidence="1">
    <location>
        <begin position="77"/>
        <end position="97"/>
    </location>
</feature>
<accession>Q8ZX12</accession>
<feature type="transmembrane region" description="Helical" evidence="1">
    <location>
        <begin position="109"/>
        <end position="127"/>
    </location>
</feature>
<dbReference type="Gene3D" id="1.10.472.100">
    <property type="entry name" value="Presenilin"/>
    <property type="match status" value="1"/>
</dbReference>
<feature type="transmembrane region" description="Helical" evidence="1">
    <location>
        <begin position="134"/>
        <end position="151"/>
    </location>
</feature>
<organism evidence="2 3">
    <name type="scientific">Pyrobaculum aerophilum (strain ATCC 51768 / DSM 7523 / JCM 9630 / CIP 104966 / NBRC 100827 / IM2)</name>
    <dbReference type="NCBI Taxonomy" id="178306"/>
    <lineage>
        <taxon>Archaea</taxon>
        <taxon>Thermoproteota</taxon>
        <taxon>Thermoprotei</taxon>
        <taxon>Thermoproteales</taxon>
        <taxon>Thermoproteaceae</taxon>
        <taxon>Pyrobaculum</taxon>
    </lineage>
</organism>
<gene>
    <name evidence="2" type="ordered locus">PAE1522</name>
</gene>